<dbReference type="PANTHER" id="PTHR23534:SF1">
    <property type="entry name" value="MAJOR FACILITATOR SUPERFAMILY PROTEIN"/>
    <property type="match status" value="1"/>
</dbReference>
<proteinExistence type="predicted"/>
<feature type="transmembrane region" description="Helical" evidence="5">
    <location>
        <begin position="113"/>
        <end position="134"/>
    </location>
</feature>
<dbReference type="RefSeq" id="WP_153686017.1">
    <property type="nucleotide sequence ID" value="NZ_WJIF01000015.1"/>
</dbReference>
<feature type="transmembrane region" description="Helical" evidence="5">
    <location>
        <begin position="177"/>
        <end position="199"/>
    </location>
</feature>
<feature type="transmembrane region" description="Helical" evidence="5">
    <location>
        <begin position="399"/>
        <end position="422"/>
    </location>
</feature>
<evidence type="ECO:0000256" key="5">
    <source>
        <dbReference type="SAM" id="Phobius"/>
    </source>
</evidence>
<dbReference type="InterPro" id="IPR036259">
    <property type="entry name" value="MFS_trans_sf"/>
</dbReference>
<evidence type="ECO:0000256" key="1">
    <source>
        <dbReference type="ARBA" id="ARBA00004651"/>
    </source>
</evidence>
<feature type="transmembrane region" description="Helical" evidence="5">
    <location>
        <begin position="21"/>
        <end position="46"/>
    </location>
</feature>
<feature type="transmembrane region" description="Helical" evidence="5">
    <location>
        <begin position="375"/>
        <end position="393"/>
    </location>
</feature>
<dbReference type="GO" id="GO:0022857">
    <property type="term" value="F:transmembrane transporter activity"/>
    <property type="evidence" value="ECO:0007669"/>
    <property type="project" value="InterPro"/>
</dbReference>
<feature type="domain" description="Major facilitator superfamily (MFS) profile" evidence="6">
    <location>
        <begin position="248"/>
        <end position="430"/>
    </location>
</feature>
<dbReference type="Pfam" id="PF07690">
    <property type="entry name" value="MFS_1"/>
    <property type="match status" value="1"/>
</dbReference>
<comment type="subcellular location">
    <subcellularLocation>
        <location evidence="1">Cell membrane</location>
        <topology evidence="1">Multi-pass membrane protein</topology>
    </subcellularLocation>
</comment>
<feature type="transmembrane region" description="Helical" evidence="5">
    <location>
        <begin position="52"/>
        <end position="74"/>
    </location>
</feature>
<comment type="caution">
    <text evidence="7">The sequence shown here is derived from an EMBL/GenBank/DDBJ whole genome shotgun (WGS) entry which is preliminary data.</text>
</comment>
<dbReference type="PROSITE" id="PS50850">
    <property type="entry name" value="MFS"/>
    <property type="match status" value="1"/>
</dbReference>
<evidence type="ECO:0000256" key="4">
    <source>
        <dbReference type="ARBA" id="ARBA00023136"/>
    </source>
</evidence>
<feature type="transmembrane region" description="Helical" evidence="5">
    <location>
        <begin position="339"/>
        <end position="363"/>
    </location>
</feature>
<accession>A0A6I2FBX5</accession>
<feature type="transmembrane region" description="Helical" evidence="5">
    <location>
        <begin position="146"/>
        <end position="165"/>
    </location>
</feature>
<dbReference type="GO" id="GO:0005886">
    <property type="term" value="C:plasma membrane"/>
    <property type="evidence" value="ECO:0007669"/>
    <property type="project" value="UniProtKB-SubCell"/>
</dbReference>
<keyword evidence="8" id="KW-1185">Reference proteome</keyword>
<dbReference type="InterPro" id="IPR011701">
    <property type="entry name" value="MFS"/>
</dbReference>
<dbReference type="PANTHER" id="PTHR23534">
    <property type="entry name" value="MFS PERMEASE"/>
    <property type="match status" value="1"/>
</dbReference>
<feature type="transmembrane region" description="Helical" evidence="5">
    <location>
        <begin position="251"/>
        <end position="271"/>
    </location>
</feature>
<feature type="transmembrane region" description="Helical" evidence="5">
    <location>
        <begin position="310"/>
        <end position="333"/>
    </location>
</feature>
<keyword evidence="2 5" id="KW-0812">Transmembrane</keyword>
<dbReference type="AlphaFoldDB" id="A0A6I2FBX5"/>
<feature type="transmembrane region" description="Helical" evidence="5">
    <location>
        <begin position="86"/>
        <end position="107"/>
    </location>
</feature>
<protein>
    <submittedName>
        <fullName evidence="7">MFS transporter</fullName>
    </submittedName>
</protein>
<reference evidence="7 8" key="1">
    <citation type="submission" date="2019-10" db="EMBL/GenBank/DDBJ databases">
        <authorList>
            <person name="Nie G."/>
            <person name="Ming H."/>
            <person name="Yi B."/>
        </authorList>
    </citation>
    <scope>NUCLEOTIDE SEQUENCE [LARGE SCALE GENOMIC DNA]</scope>
    <source>
        <strain evidence="7 8">CFH 90414</strain>
    </source>
</reference>
<sequence length="430" mass="42057">MTPEPVVQDTSNRPVTRGRGIGWLSAAAMIGALANAVAGTAGALLAERLGGATWYAGWPQAMIVVGTAIAALVISPASRGGGRARALAWGAIAGAFGAAAVVVSAIAGAIVAMLLGSLLFGAGNAVVMLSRYAAAERAAPANRVRALTRLLVATSVGAVLGPLLLEPSDAAGRAVGLPPLAGCFVLGAVGFAVAAAELFRSAPRRSVAPQRRDESSPMTDAAADATADAVAVAAATSAPGRSSTASRRDSIVGIGVLSLANVVMVTVMAVLPVHLGHLHVDLASVGVLISAHIAAMFAPSPLSGALVERWGAEVVACIGAVVLAAAACLATGAPQSVPGVAIAVVLIGLGWNLSLVAGSAVLSRDADERVRLRREGWGEVGMGVAAAGGAAASGTVLQLAGFGAVATAAAVVAVVLLAWAAAAGPARGRP</sequence>
<dbReference type="Gene3D" id="1.20.1250.20">
    <property type="entry name" value="MFS general substrate transporter like domains"/>
    <property type="match status" value="1"/>
</dbReference>
<evidence type="ECO:0000256" key="2">
    <source>
        <dbReference type="ARBA" id="ARBA00022692"/>
    </source>
</evidence>
<gene>
    <name evidence="7" type="ORF">GE115_17330</name>
</gene>
<dbReference type="Proteomes" id="UP000431080">
    <property type="component" value="Unassembled WGS sequence"/>
</dbReference>
<name>A0A6I2FBX5_9MICO</name>
<keyword evidence="4 5" id="KW-0472">Membrane</keyword>
<keyword evidence="3 5" id="KW-1133">Transmembrane helix</keyword>
<evidence type="ECO:0000259" key="6">
    <source>
        <dbReference type="PROSITE" id="PS50850"/>
    </source>
</evidence>
<dbReference type="SUPFAM" id="SSF103473">
    <property type="entry name" value="MFS general substrate transporter"/>
    <property type="match status" value="1"/>
</dbReference>
<organism evidence="7 8">
    <name type="scientific">Agromyces agglutinans</name>
    <dbReference type="NCBI Taxonomy" id="2662258"/>
    <lineage>
        <taxon>Bacteria</taxon>
        <taxon>Bacillati</taxon>
        <taxon>Actinomycetota</taxon>
        <taxon>Actinomycetes</taxon>
        <taxon>Micrococcales</taxon>
        <taxon>Microbacteriaceae</taxon>
        <taxon>Agromyces</taxon>
    </lineage>
</organism>
<dbReference type="InterPro" id="IPR020846">
    <property type="entry name" value="MFS_dom"/>
</dbReference>
<evidence type="ECO:0000256" key="3">
    <source>
        <dbReference type="ARBA" id="ARBA00022989"/>
    </source>
</evidence>
<evidence type="ECO:0000313" key="8">
    <source>
        <dbReference type="Proteomes" id="UP000431080"/>
    </source>
</evidence>
<dbReference type="EMBL" id="WJIF01000015">
    <property type="protein sequence ID" value="MRG61624.1"/>
    <property type="molecule type" value="Genomic_DNA"/>
</dbReference>
<evidence type="ECO:0000313" key="7">
    <source>
        <dbReference type="EMBL" id="MRG61624.1"/>
    </source>
</evidence>